<dbReference type="Pfam" id="PF14903">
    <property type="entry name" value="WG_beta_rep"/>
    <property type="match status" value="2"/>
</dbReference>
<sequence>MFFAISAIPLLQRNSDWLPTEIPNTYNTYHHTLVRTVTLHIVFDKDTVQKDGKVGVIDITEKALIPFIYDNIGAFSNCRDSAPAIKNKKQGFINRKGEIIIPLEYDTNSYLTYFQEPGLAILIKNAHNVVKHIQNKPSHEF</sequence>
<evidence type="ECO:0008006" key="3">
    <source>
        <dbReference type="Google" id="ProtNLM"/>
    </source>
</evidence>
<name>A0A0N7IFL7_9BACE</name>
<proteinExistence type="predicted"/>
<dbReference type="InterPro" id="IPR032774">
    <property type="entry name" value="WG_beta_rep"/>
</dbReference>
<dbReference type="PATRIC" id="fig|246787.4.peg.3437"/>
<evidence type="ECO:0000313" key="1">
    <source>
        <dbReference type="EMBL" id="ALJ60555.1"/>
    </source>
</evidence>
<reference evidence="1 2" key="1">
    <citation type="journal article" date="2015" name="Science">
        <title>Genetic determinants of in vivo fitness and diet responsiveness in multiple human gut Bacteroides.</title>
        <authorList>
            <person name="Wu M."/>
            <person name="McNulty N.P."/>
            <person name="Rodionov D.A."/>
            <person name="Khoroshkin M.S."/>
            <person name="Griffin N.W."/>
            <person name="Cheng J."/>
            <person name="Latreille P."/>
            <person name="Kerstetter R.A."/>
            <person name="Terrapon N."/>
            <person name="Henrissat B."/>
            <person name="Osterman A.L."/>
            <person name="Gordon J.I."/>
        </authorList>
    </citation>
    <scope>NUCLEOTIDE SEQUENCE [LARGE SCALE GENOMIC DNA]</scope>
    <source>
        <strain evidence="1 2">WH2</strain>
    </source>
</reference>
<dbReference type="KEGG" id="bcel:BcellWH2_03322"/>
<dbReference type="EMBL" id="CP012801">
    <property type="protein sequence ID" value="ALJ60555.1"/>
    <property type="molecule type" value="Genomic_DNA"/>
</dbReference>
<accession>A0A0N7IFL7</accession>
<dbReference type="Proteomes" id="UP000061809">
    <property type="component" value="Chromosome"/>
</dbReference>
<organism evidence="1 2">
    <name type="scientific">Bacteroides cellulosilyticus</name>
    <dbReference type="NCBI Taxonomy" id="246787"/>
    <lineage>
        <taxon>Bacteria</taxon>
        <taxon>Pseudomonadati</taxon>
        <taxon>Bacteroidota</taxon>
        <taxon>Bacteroidia</taxon>
        <taxon>Bacteroidales</taxon>
        <taxon>Bacteroidaceae</taxon>
        <taxon>Bacteroides</taxon>
    </lineage>
</organism>
<evidence type="ECO:0000313" key="2">
    <source>
        <dbReference type="Proteomes" id="UP000061809"/>
    </source>
</evidence>
<dbReference type="AlphaFoldDB" id="A0A0N7IFL7"/>
<protein>
    <recommendedName>
        <fullName evidence="3">WG repeat-containing protein</fullName>
    </recommendedName>
</protein>
<gene>
    <name evidence="1" type="ORF">BcellWH2_03322</name>
</gene>